<accession>A0A7J6VF08</accession>
<name>A0A7J6VF08_THATH</name>
<evidence type="ECO:0000256" key="1">
    <source>
        <dbReference type="SAM" id="MobiDB-lite"/>
    </source>
</evidence>
<sequence>MGSDDDVIAELQKSPEPNPNLVDHIPDIRVQNNLPLIREYPPFREIQLVFPFHCRNALDIPPQLFHAENYSVPKDYLEFVDCSELTHFPCHVNQDVPPIPDSIFSYHSILPMLSFFFDFKHNLPMTRPTAVLGNNPSK</sequence>
<comment type="caution">
    <text evidence="2">The sequence shown here is derived from an EMBL/GenBank/DDBJ whole genome shotgun (WGS) entry which is preliminary data.</text>
</comment>
<feature type="region of interest" description="Disordered" evidence="1">
    <location>
        <begin position="1"/>
        <end position="22"/>
    </location>
</feature>
<proteinExistence type="predicted"/>
<evidence type="ECO:0000313" key="2">
    <source>
        <dbReference type="EMBL" id="KAF5183679.1"/>
    </source>
</evidence>
<dbReference type="Proteomes" id="UP000554482">
    <property type="component" value="Unassembled WGS sequence"/>
</dbReference>
<organism evidence="2 3">
    <name type="scientific">Thalictrum thalictroides</name>
    <name type="common">Rue-anemone</name>
    <name type="synonym">Anemone thalictroides</name>
    <dbReference type="NCBI Taxonomy" id="46969"/>
    <lineage>
        <taxon>Eukaryota</taxon>
        <taxon>Viridiplantae</taxon>
        <taxon>Streptophyta</taxon>
        <taxon>Embryophyta</taxon>
        <taxon>Tracheophyta</taxon>
        <taxon>Spermatophyta</taxon>
        <taxon>Magnoliopsida</taxon>
        <taxon>Ranunculales</taxon>
        <taxon>Ranunculaceae</taxon>
        <taxon>Thalictroideae</taxon>
        <taxon>Thalictrum</taxon>
    </lineage>
</organism>
<gene>
    <name evidence="2" type="ORF">FRX31_026734</name>
</gene>
<protein>
    <submittedName>
        <fullName evidence="2">Uncharacterized protein</fullName>
    </submittedName>
</protein>
<keyword evidence="3" id="KW-1185">Reference proteome</keyword>
<dbReference type="EMBL" id="JABWDY010033083">
    <property type="protein sequence ID" value="KAF5183679.1"/>
    <property type="molecule type" value="Genomic_DNA"/>
</dbReference>
<dbReference type="AlphaFoldDB" id="A0A7J6VF08"/>
<reference evidence="2 3" key="1">
    <citation type="submission" date="2020-06" db="EMBL/GenBank/DDBJ databases">
        <title>Transcriptomic and genomic resources for Thalictrum thalictroides and T. hernandezii: Facilitating candidate gene discovery in an emerging model plant lineage.</title>
        <authorList>
            <person name="Arias T."/>
            <person name="Riano-Pachon D.M."/>
            <person name="Di Stilio V.S."/>
        </authorList>
    </citation>
    <scope>NUCLEOTIDE SEQUENCE [LARGE SCALE GENOMIC DNA]</scope>
    <source>
        <strain evidence="3">cv. WT478/WT964</strain>
        <tissue evidence="2">Leaves</tissue>
    </source>
</reference>
<evidence type="ECO:0000313" key="3">
    <source>
        <dbReference type="Proteomes" id="UP000554482"/>
    </source>
</evidence>